<comment type="caution">
    <text evidence="1">The sequence shown here is derived from an EMBL/GenBank/DDBJ whole genome shotgun (WGS) entry which is preliminary data.</text>
</comment>
<sequence>RPEFALNNYLLKILAYYKQFLSTKTNMFPIDTNDLTSKEVVDKIKMIITDLSDYSFGKIEQSSTTQMNLDKFSK</sequence>
<accession>X0RV98</accession>
<reference evidence="1" key="1">
    <citation type="journal article" date="2014" name="Front. Microbiol.">
        <title>High frequency of phylogenetically diverse reductive dehalogenase-homologous genes in deep subseafloor sedimentary metagenomes.</title>
        <authorList>
            <person name="Kawai M."/>
            <person name="Futagami T."/>
            <person name="Toyoda A."/>
            <person name="Takaki Y."/>
            <person name="Nishi S."/>
            <person name="Hori S."/>
            <person name="Arai W."/>
            <person name="Tsubouchi T."/>
            <person name="Morono Y."/>
            <person name="Uchiyama I."/>
            <person name="Ito T."/>
            <person name="Fujiyama A."/>
            <person name="Inagaki F."/>
            <person name="Takami H."/>
        </authorList>
    </citation>
    <scope>NUCLEOTIDE SEQUENCE</scope>
    <source>
        <strain evidence="1">Expedition CK06-06</strain>
    </source>
</reference>
<evidence type="ECO:0000313" key="1">
    <source>
        <dbReference type="EMBL" id="GAF72718.1"/>
    </source>
</evidence>
<feature type="non-terminal residue" evidence="1">
    <location>
        <position position="1"/>
    </location>
</feature>
<protein>
    <submittedName>
        <fullName evidence="1">Uncharacterized protein</fullName>
    </submittedName>
</protein>
<dbReference type="EMBL" id="BARS01001505">
    <property type="protein sequence ID" value="GAF72718.1"/>
    <property type="molecule type" value="Genomic_DNA"/>
</dbReference>
<name>X0RV98_9ZZZZ</name>
<proteinExistence type="predicted"/>
<dbReference type="AlphaFoldDB" id="X0RV98"/>
<organism evidence="1">
    <name type="scientific">marine sediment metagenome</name>
    <dbReference type="NCBI Taxonomy" id="412755"/>
    <lineage>
        <taxon>unclassified sequences</taxon>
        <taxon>metagenomes</taxon>
        <taxon>ecological metagenomes</taxon>
    </lineage>
</organism>
<gene>
    <name evidence="1" type="ORF">S01H1_02926</name>
</gene>